<dbReference type="PANTHER" id="PTHR46663">
    <property type="entry name" value="DIGUANYLATE CYCLASE DGCT-RELATED"/>
    <property type="match status" value="1"/>
</dbReference>
<dbReference type="InterPro" id="IPR029787">
    <property type="entry name" value="Nucleotide_cyclase"/>
</dbReference>
<dbReference type="PANTHER" id="PTHR46663:SF4">
    <property type="entry name" value="DIGUANYLATE CYCLASE DGCT-RELATED"/>
    <property type="match status" value="1"/>
</dbReference>
<keyword evidence="3" id="KW-1185">Reference proteome</keyword>
<evidence type="ECO:0000259" key="1">
    <source>
        <dbReference type="PROSITE" id="PS50887"/>
    </source>
</evidence>
<accession>A0A4R2NWR9</accession>
<dbReference type="CDD" id="cd01949">
    <property type="entry name" value="GGDEF"/>
    <property type="match status" value="1"/>
</dbReference>
<dbReference type="EMBL" id="SLXL01000002">
    <property type="protein sequence ID" value="TCP26442.1"/>
    <property type="molecule type" value="Genomic_DNA"/>
</dbReference>
<dbReference type="InterPro" id="IPR042463">
    <property type="entry name" value="HNOB_dom_associated_sf"/>
</dbReference>
<dbReference type="OrthoDB" id="9812260at2"/>
<feature type="domain" description="GGDEF" evidence="1">
    <location>
        <begin position="199"/>
        <end position="333"/>
    </location>
</feature>
<dbReference type="NCBIfam" id="TIGR00254">
    <property type="entry name" value="GGDEF"/>
    <property type="match status" value="1"/>
</dbReference>
<comment type="caution">
    <text evidence="2">The sequence shown here is derived from an EMBL/GenBank/DDBJ whole genome shotgun (WGS) entry which is preliminary data.</text>
</comment>
<dbReference type="GO" id="GO:0003824">
    <property type="term" value="F:catalytic activity"/>
    <property type="evidence" value="ECO:0007669"/>
    <property type="project" value="UniProtKB-ARBA"/>
</dbReference>
<reference evidence="2 3" key="1">
    <citation type="submission" date="2019-03" db="EMBL/GenBank/DDBJ databases">
        <title>Genomic Encyclopedia of Type Strains, Phase IV (KMG-IV): sequencing the most valuable type-strain genomes for metagenomic binning, comparative biology and taxonomic classification.</title>
        <authorList>
            <person name="Goeker M."/>
        </authorList>
    </citation>
    <scope>NUCLEOTIDE SEQUENCE [LARGE SCALE GENOMIC DNA]</scope>
    <source>
        <strain evidence="2 3">DSM 2781</strain>
    </source>
</reference>
<dbReference type="Gene3D" id="3.30.70.270">
    <property type="match status" value="1"/>
</dbReference>
<dbReference type="InterPro" id="IPR000160">
    <property type="entry name" value="GGDEF_dom"/>
</dbReference>
<dbReference type="AlphaFoldDB" id="A0A4R2NWR9"/>
<organism evidence="2 3">
    <name type="scientific">Rhodovulum adriaticum</name>
    <name type="common">Rhodopseudomonas adriatica</name>
    <dbReference type="NCBI Taxonomy" id="35804"/>
    <lineage>
        <taxon>Bacteria</taxon>
        <taxon>Pseudomonadati</taxon>
        <taxon>Pseudomonadota</taxon>
        <taxon>Alphaproteobacteria</taxon>
        <taxon>Rhodobacterales</taxon>
        <taxon>Paracoccaceae</taxon>
        <taxon>Rhodovulum</taxon>
    </lineage>
</organism>
<dbReference type="InterPro" id="IPR043128">
    <property type="entry name" value="Rev_trsase/Diguanyl_cyclase"/>
</dbReference>
<gene>
    <name evidence="2" type="ORF">EV656_102409</name>
</gene>
<sequence>MNMAGPPVGQGRVIGLSGSALDRLMPMHLWIGASGLVVRAGPTLARMAGDGLCGQPLERVIALRHPARAATLDLMLRLQGTPLKLNLTAAPDMPLKGMVVALPAGSGAFLNLSPGLSLVEAVNRFDLTLQDFAATDLAVELLWLVEAKSAVTTELKRLANRLNGARASAEARAATDTLTNVANRRGLEAMLTRQAASGRPFAVMQVDLDHFKAINDTHGHAAGDALLQEAAAILRGQCRRRDGVGRIGGDEFVLVFDDLVDPRVLHRIGQRLIERLEQPIEVNGQTCRISASIGVALSTGPAPTDPVRLLHEADRALYESKRAGRGRVTIAAPG</sequence>
<dbReference type="PROSITE" id="PS50887">
    <property type="entry name" value="GGDEF"/>
    <property type="match status" value="1"/>
</dbReference>
<name>A0A4R2NWR9_RHOAD</name>
<protein>
    <submittedName>
        <fullName evidence="2">Diguanylate cyclase</fullName>
    </submittedName>
</protein>
<evidence type="ECO:0000313" key="2">
    <source>
        <dbReference type="EMBL" id="TCP26442.1"/>
    </source>
</evidence>
<dbReference type="InterPro" id="IPR052163">
    <property type="entry name" value="DGC-Regulatory_Protein"/>
</dbReference>
<dbReference type="Pfam" id="PF00990">
    <property type="entry name" value="GGDEF"/>
    <property type="match status" value="1"/>
</dbReference>
<dbReference type="Proteomes" id="UP000295733">
    <property type="component" value="Unassembled WGS sequence"/>
</dbReference>
<dbReference type="FunFam" id="3.30.70.270:FF:000001">
    <property type="entry name" value="Diguanylate cyclase domain protein"/>
    <property type="match status" value="1"/>
</dbReference>
<proteinExistence type="predicted"/>
<dbReference type="SMART" id="SM00267">
    <property type="entry name" value="GGDEF"/>
    <property type="match status" value="1"/>
</dbReference>
<dbReference type="Gene3D" id="3.30.450.260">
    <property type="entry name" value="Haem NO binding associated domain"/>
    <property type="match status" value="1"/>
</dbReference>
<evidence type="ECO:0000313" key="3">
    <source>
        <dbReference type="Proteomes" id="UP000295733"/>
    </source>
</evidence>
<dbReference type="SUPFAM" id="SSF55073">
    <property type="entry name" value="Nucleotide cyclase"/>
    <property type="match status" value="1"/>
</dbReference>